<organism evidence="1 2">
    <name type="scientific">Roseimicrobium gellanilyticum</name>
    <dbReference type="NCBI Taxonomy" id="748857"/>
    <lineage>
        <taxon>Bacteria</taxon>
        <taxon>Pseudomonadati</taxon>
        <taxon>Verrucomicrobiota</taxon>
        <taxon>Verrucomicrobiia</taxon>
        <taxon>Verrucomicrobiales</taxon>
        <taxon>Verrucomicrobiaceae</taxon>
        <taxon>Roseimicrobium</taxon>
    </lineage>
</organism>
<dbReference type="RefSeq" id="WP_170157560.1">
    <property type="nucleotide sequence ID" value="NZ_QNRR01000020.1"/>
</dbReference>
<evidence type="ECO:0000313" key="1">
    <source>
        <dbReference type="EMBL" id="RBP35670.1"/>
    </source>
</evidence>
<proteinExistence type="predicted"/>
<reference evidence="1 2" key="1">
    <citation type="submission" date="2018-06" db="EMBL/GenBank/DDBJ databases">
        <title>Genomic Encyclopedia of Type Strains, Phase IV (KMG-IV): sequencing the most valuable type-strain genomes for metagenomic binning, comparative biology and taxonomic classification.</title>
        <authorList>
            <person name="Goeker M."/>
        </authorList>
    </citation>
    <scope>NUCLEOTIDE SEQUENCE [LARGE SCALE GENOMIC DNA]</scope>
    <source>
        <strain evidence="1 2">DSM 25532</strain>
    </source>
</reference>
<name>A0A366H305_9BACT</name>
<accession>A0A366H305</accession>
<keyword evidence="2" id="KW-1185">Reference proteome</keyword>
<gene>
    <name evidence="1" type="ORF">DES53_12038</name>
</gene>
<dbReference type="AlphaFoldDB" id="A0A366H305"/>
<comment type="caution">
    <text evidence="1">The sequence shown here is derived from an EMBL/GenBank/DDBJ whole genome shotgun (WGS) entry which is preliminary data.</text>
</comment>
<dbReference type="EMBL" id="QNRR01000020">
    <property type="protein sequence ID" value="RBP35670.1"/>
    <property type="molecule type" value="Genomic_DNA"/>
</dbReference>
<dbReference type="Proteomes" id="UP000253426">
    <property type="component" value="Unassembled WGS sequence"/>
</dbReference>
<evidence type="ECO:0000313" key="2">
    <source>
        <dbReference type="Proteomes" id="UP000253426"/>
    </source>
</evidence>
<protein>
    <submittedName>
        <fullName evidence="1">Uncharacterized protein</fullName>
    </submittedName>
</protein>
<sequence length="325" mass="35340">MSSSVKHQRAMDYLSRCPLAGAGVHRWIYGAACSLREAGFTPVEAHGMIAGSSQSCGRDVSDREIFDAINSAWACGVSTNSLPRNKSARSTGKPKWPVRNYSAIHKIAVAGSNLDGLRQISPEKVADEVRVTDTVLGALYRGNSLMCCGHTIRHFQTKSLQDWGQDLHDLQFIVPSPMKATTGLTKLGRSSARSLDNIGPREFLVIECDFCWGDQNGKDSADRPLLESLREKGLSIADLCASILLKLAENAPLALVVSSGGKSLHGWFPCKGFSDAQLLPFMKFAVSLGADPATWVPCQMVRMPDGTRDNGARQQVLYFNREVLA</sequence>